<dbReference type="Proteomes" id="UP000294829">
    <property type="component" value="Unassembled WGS sequence"/>
</dbReference>
<keyword evidence="3" id="KW-1185">Reference proteome</keyword>
<accession>A0A4R5W2M5</accession>
<evidence type="ECO:0000313" key="3">
    <source>
        <dbReference type="Proteomes" id="UP000294829"/>
    </source>
</evidence>
<feature type="signal peptide" evidence="1">
    <location>
        <begin position="1"/>
        <end position="22"/>
    </location>
</feature>
<dbReference type="OrthoDB" id="8924315at2"/>
<organism evidence="2 3">
    <name type="scientific">Sapientia aquatica</name>
    <dbReference type="NCBI Taxonomy" id="1549640"/>
    <lineage>
        <taxon>Bacteria</taxon>
        <taxon>Pseudomonadati</taxon>
        <taxon>Pseudomonadota</taxon>
        <taxon>Betaproteobacteria</taxon>
        <taxon>Burkholderiales</taxon>
        <taxon>Oxalobacteraceae</taxon>
        <taxon>Sapientia</taxon>
    </lineage>
</organism>
<protein>
    <recommendedName>
        <fullName evidence="4">Carboxypeptidase regulatory-like domain-containing protein</fullName>
    </recommendedName>
</protein>
<dbReference type="AlphaFoldDB" id="A0A4R5W2M5"/>
<evidence type="ECO:0008006" key="4">
    <source>
        <dbReference type="Google" id="ProtNLM"/>
    </source>
</evidence>
<sequence>MKLTPLIAVAVVTAVTALTLTACGGALNARIGGNVSGLAGATSVGLLNNGSDAITVSANGSFTFDKTVSSKGAYLVTVNKQPTGETCTVVNGSGTVDSRGNDVTNVQVNCVAGSTTTSAVSVNISGLASGATVVLLDNGVDALSVTGNATTAAGGTITQLFPTPLASGSNYSVTVGTQPTGHTCLVTNGIGTIPTSGSAAAVIVTCN</sequence>
<dbReference type="PROSITE" id="PS51257">
    <property type="entry name" value="PROKAR_LIPOPROTEIN"/>
    <property type="match status" value="1"/>
</dbReference>
<gene>
    <name evidence="2" type="ORF">E2I14_09325</name>
</gene>
<reference evidence="2 3" key="1">
    <citation type="submission" date="2019-03" db="EMBL/GenBank/DDBJ databases">
        <title>Sapientia aquatica gen. nov., sp. nov., isolated from a crater lake.</title>
        <authorList>
            <person name="Felfoldi T."/>
            <person name="Szabo A."/>
            <person name="Toth E."/>
            <person name="Schumann P."/>
            <person name="Keki Z."/>
            <person name="Marialigeti K."/>
            <person name="Mathe I."/>
        </authorList>
    </citation>
    <scope>NUCLEOTIDE SEQUENCE [LARGE SCALE GENOMIC DNA]</scope>
    <source>
        <strain evidence="2 3">SA-152</strain>
    </source>
</reference>
<keyword evidence="1" id="KW-0732">Signal</keyword>
<dbReference type="RefSeq" id="WP_133327732.1">
    <property type="nucleotide sequence ID" value="NZ_SMYL01000003.1"/>
</dbReference>
<proteinExistence type="predicted"/>
<evidence type="ECO:0000313" key="2">
    <source>
        <dbReference type="EMBL" id="TDK66645.1"/>
    </source>
</evidence>
<evidence type="ECO:0000256" key="1">
    <source>
        <dbReference type="SAM" id="SignalP"/>
    </source>
</evidence>
<dbReference type="EMBL" id="SMYL01000003">
    <property type="protein sequence ID" value="TDK66645.1"/>
    <property type="molecule type" value="Genomic_DNA"/>
</dbReference>
<name>A0A4R5W2M5_9BURK</name>
<feature type="chain" id="PRO_5044505652" description="Carboxypeptidase regulatory-like domain-containing protein" evidence="1">
    <location>
        <begin position="23"/>
        <end position="207"/>
    </location>
</feature>
<comment type="caution">
    <text evidence="2">The sequence shown here is derived from an EMBL/GenBank/DDBJ whole genome shotgun (WGS) entry which is preliminary data.</text>
</comment>